<keyword evidence="1" id="KW-0812">Transmembrane</keyword>
<dbReference type="InterPro" id="IPR000160">
    <property type="entry name" value="GGDEF_dom"/>
</dbReference>
<proteinExistence type="predicted"/>
<dbReference type="InterPro" id="IPR043128">
    <property type="entry name" value="Rev_trsase/Diguanyl_cyclase"/>
</dbReference>
<dbReference type="EC" id="2.7.7.65" evidence="3"/>
<dbReference type="EMBL" id="JAUHPW010000007">
    <property type="protein sequence ID" value="MDN4476227.1"/>
    <property type="molecule type" value="Genomic_DNA"/>
</dbReference>
<keyword evidence="4" id="KW-1185">Reference proteome</keyword>
<keyword evidence="3" id="KW-0548">Nucleotidyltransferase</keyword>
<dbReference type="Pfam" id="PF00990">
    <property type="entry name" value="GGDEF"/>
    <property type="match status" value="1"/>
</dbReference>
<sequence>MSRRLAVRSPSDPLPWAFGVVVAALVIIGLTTVVVRESVSADSAHAAIEGTTLVGDATAVQLEGATRPAEATVRTVAGAIGVDGTILGDPDRMLEELGRLMDGQSTIAAITVAAEDGSEAELDRRQPGFVFRTIAADGTTDVTVLDETLEPTEPLGEAPRRARPERAWLDEARWSTGVVWSDPEQVPEVGRTVVHASMAARDAAGTTVAVVSVRLDAEVFSRLLLSAPATSYGDASVVGENGVPLAGVPGLGLPDDAATEQASRGTVAMGDVVTYQRPVGDSLPWVLTVAVDAEQVLPAIASLDHTMLLYTVVIVVVTLIMSLLLWALRRPAGEVSVRARTDALTGLSNRHHFEVRGNDVLQAASRRGTVVAVAVFDLDNFKSINDGAGHELGDDALRAVADGLARASGPRDVVGRLGGDEFAAVLWLAADDDSATAVERLRTSAHMTLERAVGDRFEVGVSAGWVDTTAGEYRLPTLVRAADDAMMAGKRTTKGVAYEGSHA</sequence>
<dbReference type="CDD" id="cd01949">
    <property type="entry name" value="GGDEF"/>
    <property type="match status" value="1"/>
</dbReference>
<dbReference type="NCBIfam" id="TIGR00254">
    <property type="entry name" value="GGDEF"/>
    <property type="match status" value="1"/>
</dbReference>
<evidence type="ECO:0000259" key="2">
    <source>
        <dbReference type="PROSITE" id="PS50887"/>
    </source>
</evidence>
<evidence type="ECO:0000256" key="1">
    <source>
        <dbReference type="SAM" id="Phobius"/>
    </source>
</evidence>
<dbReference type="SUPFAM" id="SSF55073">
    <property type="entry name" value="Nucleotide cyclase"/>
    <property type="match status" value="1"/>
</dbReference>
<dbReference type="PROSITE" id="PS50887">
    <property type="entry name" value="GGDEF"/>
    <property type="match status" value="1"/>
</dbReference>
<accession>A0ABT8GB84</accession>
<evidence type="ECO:0000313" key="3">
    <source>
        <dbReference type="EMBL" id="MDN4476227.1"/>
    </source>
</evidence>
<comment type="caution">
    <text evidence="3">The sequence shown here is derived from an EMBL/GenBank/DDBJ whole genome shotgun (WGS) entry which is preliminary data.</text>
</comment>
<keyword evidence="3" id="KW-0808">Transferase</keyword>
<organism evidence="3 4">
    <name type="scientific">Demequina litoralis</name>
    <dbReference type="NCBI Taxonomy" id="3051660"/>
    <lineage>
        <taxon>Bacteria</taxon>
        <taxon>Bacillati</taxon>
        <taxon>Actinomycetota</taxon>
        <taxon>Actinomycetes</taxon>
        <taxon>Micrococcales</taxon>
        <taxon>Demequinaceae</taxon>
        <taxon>Demequina</taxon>
    </lineage>
</organism>
<dbReference type="PANTHER" id="PTHR45138:SF9">
    <property type="entry name" value="DIGUANYLATE CYCLASE DGCM-RELATED"/>
    <property type="match status" value="1"/>
</dbReference>
<dbReference type="GO" id="GO:0052621">
    <property type="term" value="F:diguanylate cyclase activity"/>
    <property type="evidence" value="ECO:0007669"/>
    <property type="project" value="UniProtKB-EC"/>
</dbReference>
<dbReference type="Gene3D" id="3.30.70.270">
    <property type="match status" value="1"/>
</dbReference>
<reference evidence="3" key="1">
    <citation type="submission" date="2023-06" db="EMBL/GenBank/DDBJ databases">
        <title>Sysu t00192.</title>
        <authorList>
            <person name="Gao L."/>
            <person name="Fang B.-Z."/>
            <person name="Li W.-J."/>
        </authorList>
    </citation>
    <scope>NUCLEOTIDE SEQUENCE</scope>
    <source>
        <strain evidence="3">SYSU T00192</strain>
    </source>
</reference>
<dbReference type="CDD" id="cd18773">
    <property type="entry name" value="PDC1_HK_sensor"/>
    <property type="match status" value="1"/>
</dbReference>
<feature type="transmembrane region" description="Helical" evidence="1">
    <location>
        <begin position="16"/>
        <end position="35"/>
    </location>
</feature>
<dbReference type="Proteomes" id="UP001172728">
    <property type="component" value="Unassembled WGS sequence"/>
</dbReference>
<evidence type="ECO:0000313" key="4">
    <source>
        <dbReference type="Proteomes" id="UP001172728"/>
    </source>
</evidence>
<dbReference type="RefSeq" id="WP_301134225.1">
    <property type="nucleotide sequence ID" value="NZ_JAUHPW010000007.1"/>
</dbReference>
<name>A0ABT8GB84_9MICO</name>
<keyword evidence="1" id="KW-1133">Transmembrane helix</keyword>
<dbReference type="InterPro" id="IPR029787">
    <property type="entry name" value="Nucleotide_cyclase"/>
</dbReference>
<feature type="transmembrane region" description="Helical" evidence="1">
    <location>
        <begin position="307"/>
        <end position="328"/>
    </location>
</feature>
<protein>
    <submittedName>
        <fullName evidence="3">Diguanylate cyclase</fullName>
        <ecNumber evidence="3">2.7.7.65</ecNumber>
    </submittedName>
</protein>
<dbReference type="PANTHER" id="PTHR45138">
    <property type="entry name" value="REGULATORY COMPONENTS OF SENSORY TRANSDUCTION SYSTEM"/>
    <property type="match status" value="1"/>
</dbReference>
<dbReference type="SMART" id="SM00267">
    <property type="entry name" value="GGDEF"/>
    <property type="match status" value="1"/>
</dbReference>
<feature type="domain" description="GGDEF" evidence="2">
    <location>
        <begin position="369"/>
        <end position="503"/>
    </location>
</feature>
<gene>
    <name evidence="3" type="ORF">QQX09_10210</name>
</gene>
<dbReference type="InterPro" id="IPR050469">
    <property type="entry name" value="Diguanylate_Cyclase"/>
</dbReference>
<keyword evidence="1" id="KW-0472">Membrane</keyword>